<dbReference type="EMBL" id="CP036528">
    <property type="protein sequence ID" value="QBK25765.1"/>
    <property type="molecule type" value="Genomic_DNA"/>
</dbReference>
<proteinExistence type="predicted"/>
<evidence type="ECO:0000313" key="1">
    <source>
        <dbReference type="EMBL" id="QBK25765.1"/>
    </source>
</evidence>
<sequence length="66" mass="7289">MIATCSSIDVANVDRLVEVISAHVSITNLHQYLADQSFDFGEYVRKGLPAIGYCSPIAEDLFTLNR</sequence>
<dbReference type="Proteomes" id="UP000291151">
    <property type="component" value="Chromosome"/>
</dbReference>
<dbReference type="AlphaFoldDB" id="A0A4P6UTA8"/>
<organism evidence="1 2">
    <name type="scientific">Ureibacillus thermophilus</name>
    <dbReference type="NCBI Taxonomy" id="367743"/>
    <lineage>
        <taxon>Bacteria</taxon>
        <taxon>Bacillati</taxon>
        <taxon>Bacillota</taxon>
        <taxon>Bacilli</taxon>
        <taxon>Bacillales</taxon>
        <taxon>Caryophanaceae</taxon>
        <taxon>Ureibacillus</taxon>
    </lineage>
</organism>
<gene>
    <name evidence="1" type="ORF">DKZ56_07740</name>
</gene>
<name>A0A4P6UTA8_9BACL</name>
<dbReference type="KEGG" id="uth:DKZ56_07740"/>
<keyword evidence="2" id="KW-1185">Reference proteome</keyword>
<evidence type="ECO:0000313" key="2">
    <source>
        <dbReference type="Proteomes" id="UP000291151"/>
    </source>
</evidence>
<accession>A0A4P6UTA8</accession>
<dbReference type="RefSeq" id="WP_208649462.1">
    <property type="nucleotide sequence ID" value="NZ_CP036528.1"/>
</dbReference>
<protein>
    <submittedName>
        <fullName evidence="1">Uncharacterized protein</fullName>
    </submittedName>
</protein>
<reference evidence="1 2" key="1">
    <citation type="submission" date="2019-02" db="EMBL/GenBank/DDBJ databases">
        <title>Ureibacillus thermophilus.</title>
        <authorList>
            <person name="Sunny J.S."/>
            <person name="Natarajan A."/>
            <person name="Saleena L.M."/>
        </authorList>
    </citation>
    <scope>NUCLEOTIDE SEQUENCE [LARGE SCALE GENOMIC DNA]</scope>
    <source>
        <strain evidence="1 2">LM102</strain>
    </source>
</reference>